<evidence type="ECO:0000259" key="6">
    <source>
        <dbReference type="SMART" id="SM00769"/>
    </source>
</evidence>
<dbReference type="Pfam" id="PF03168">
    <property type="entry name" value="LEA_2"/>
    <property type="match status" value="1"/>
</dbReference>
<dbReference type="SMART" id="SM00769">
    <property type="entry name" value="WHy"/>
    <property type="match status" value="1"/>
</dbReference>
<dbReference type="HOGENOM" id="CLU_103536_0_0_1"/>
<dbReference type="Gene3D" id="2.60.40.1820">
    <property type="match status" value="1"/>
</dbReference>
<proteinExistence type="predicted"/>
<dbReference type="EMBL" id="KI392591">
    <property type="protein sequence ID" value="ERN13022.1"/>
    <property type="molecule type" value="Genomic_DNA"/>
</dbReference>
<keyword evidence="4 5" id="KW-0472">Membrane</keyword>
<evidence type="ECO:0000256" key="1">
    <source>
        <dbReference type="ARBA" id="ARBA00004167"/>
    </source>
</evidence>
<keyword evidence="8" id="KW-1185">Reference proteome</keyword>
<dbReference type="InterPro" id="IPR004864">
    <property type="entry name" value="LEA_2"/>
</dbReference>
<dbReference type="PANTHER" id="PTHR31234">
    <property type="entry name" value="LATE EMBRYOGENESIS ABUNDANT (LEA) HYDROXYPROLINE-RICH GLYCOPROTEIN FAMILY"/>
    <property type="match status" value="1"/>
</dbReference>
<evidence type="ECO:0000256" key="5">
    <source>
        <dbReference type="SAM" id="Phobius"/>
    </source>
</evidence>
<name>W1PSK9_AMBTC</name>
<dbReference type="eggNOG" id="ENOG502QWEY">
    <property type="taxonomic scope" value="Eukaryota"/>
</dbReference>
<reference evidence="8" key="1">
    <citation type="journal article" date="2013" name="Science">
        <title>The Amborella genome and the evolution of flowering plants.</title>
        <authorList>
            <consortium name="Amborella Genome Project"/>
        </authorList>
    </citation>
    <scope>NUCLEOTIDE SEQUENCE [LARGE SCALE GENOMIC DNA]</scope>
</reference>
<organism evidence="7 8">
    <name type="scientific">Amborella trichopoda</name>
    <dbReference type="NCBI Taxonomy" id="13333"/>
    <lineage>
        <taxon>Eukaryota</taxon>
        <taxon>Viridiplantae</taxon>
        <taxon>Streptophyta</taxon>
        <taxon>Embryophyta</taxon>
        <taxon>Tracheophyta</taxon>
        <taxon>Spermatophyta</taxon>
        <taxon>Magnoliopsida</taxon>
        <taxon>Amborellales</taxon>
        <taxon>Amborellaceae</taxon>
        <taxon>Amborella</taxon>
    </lineage>
</organism>
<dbReference type="Proteomes" id="UP000017836">
    <property type="component" value="Unassembled WGS sequence"/>
</dbReference>
<evidence type="ECO:0000313" key="7">
    <source>
        <dbReference type="EMBL" id="ERN13022.1"/>
    </source>
</evidence>
<sequence>MDATIGWTIAIGTTTAAVVALAIAARPRDPTLSLLSISLSSLHVGFPTTPIPPIPVLDLELTLTVSVTNPNLVPVTYSPSTMSIYCDDTLLGQAKVAAGSQPARSVRTLQLWAQLDGLKLTHRLARLMRDVIRREMELKAVVRIEGEAQLLIWKHPFVIHVDSNVVVDPLFLEVLDQETRSKLDLSLSTNKEEDNKNEK</sequence>
<evidence type="ECO:0000256" key="3">
    <source>
        <dbReference type="ARBA" id="ARBA00022989"/>
    </source>
</evidence>
<feature type="transmembrane region" description="Helical" evidence="5">
    <location>
        <begin position="6"/>
        <end position="25"/>
    </location>
</feature>
<dbReference type="GO" id="GO:0098542">
    <property type="term" value="P:defense response to other organism"/>
    <property type="evidence" value="ECO:0007669"/>
    <property type="project" value="InterPro"/>
</dbReference>
<dbReference type="OrthoDB" id="654824at2759"/>
<comment type="subcellular location">
    <subcellularLocation>
        <location evidence="1">Membrane</location>
        <topology evidence="1">Single-pass membrane protein</topology>
    </subcellularLocation>
</comment>
<dbReference type="Gramene" id="ERN13022">
    <property type="protein sequence ID" value="ERN13022"/>
    <property type="gene ID" value="AMTR_s00040p00101890"/>
</dbReference>
<dbReference type="OMA" id="PAKMDGL"/>
<dbReference type="InterPro" id="IPR013990">
    <property type="entry name" value="WHy-dom"/>
</dbReference>
<dbReference type="AlphaFoldDB" id="W1PSK9"/>
<keyword evidence="2 5" id="KW-0812">Transmembrane</keyword>
<dbReference type="GO" id="GO:0016020">
    <property type="term" value="C:membrane"/>
    <property type="evidence" value="ECO:0007669"/>
    <property type="project" value="UniProtKB-SubCell"/>
</dbReference>
<keyword evidence="3 5" id="KW-1133">Transmembrane helix</keyword>
<protein>
    <recommendedName>
        <fullName evidence="6">Water stress and hypersensitive response domain-containing protein</fullName>
    </recommendedName>
</protein>
<dbReference type="GO" id="GO:0009269">
    <property type="term" value="P:response to desiccation"/>
    <property type="evidence" value="ECO:0007669"/>
    <property type="project" value="InterPro"/>
</dbReference>
<dbReference type="SUPFAM" id="SSF117070">
    <property type="entry name" value="LEA14-like"/>
    <property type="match status" value="1"/>
</dbReference>
<evidence type="ECO:0000256" key="4">
    <source>
        <dbReference type="ARBA" id="ARBA00023136"/>
    </source>
</evidence>
<evidence type="ECO:0000313" key="8">
    <source>
        <dbReference type="Proteomes" id="UP000017836"/>
    </source>
</evidence>
<evidence type="ECO:0000256" key="2">
    <source>
        <dbReference type="ARBA" id="ARBA00022692"/>
    </source>
</evidence>
<feature type="domain" description="Water stress and hypersensitive response" evidence="6">
    <location>
        <begin position="37"/>
        <end position="158"/>
    </location>
</feature>
<dbReference type="KEGG" id="atr:18441259"/>
<accession>W1PSK9</accession>
<dbReference type="PANTHER" id="PTHR31234:SF2">
    <property type="entry name" value="OS05G0199100 PROTEIN"/>
    <property type="match status" value="1"/>
</dbReference>
<dbReference type="InterPro" id="IPR044839">
    <property type="entry name" value="NDR1-like"/>
</dbReference>
<gene>
    <name evidence="7" type="ORF">AMTR_s00040p00101890</name>
</gene>